<dbReference type="Proteomes" id="UP000309215">
    <property type="component" value="Unassembled WGS sequence"/>
</dbReference>
<dbReference type="AlphaFoldDB" id="A0A4U1JJ82"/>
<organism evidence="1 2">
    <name type="scientific">Polyangium fumosum</name>
    <dbReference type="NCBI Taxonomy" id="889272"/>
    <lineage>
        <taxon>Bacteria</taxon>
        <taxon>Pseudomonadati</taxon>
        <taxon>Myxococcota</taxon>
        <taxon>Polyangia</taxon>
        <taxon>Polyangiales</taxon>
        <taxon>Polyangiaceae</taxon>
        <taxon>Polyangium</taxon>
    </lineage>
</organism>
<sequence length="421" mass="44604">MTSTPRSPEPRRPGRLLRAALGASFLVPLVFPACLTPGYPLAPSGQVDIRVHVAGSLFAADTLDEAGTPVLPRQQPFETGVTLFLAEGGAPAYGGFVTVRVDPPEALVLGPYPKESDPTCQEIEGAFRCTASSEGYARFVVSSQSDWSGSASIIVSWAEQMKEEDIQILPAGLPDSATNFTMLVAGLDESLDGARVLPTFLALKCTVGPLPDDLGSKWRPGAIRSREAFVRATPPSNAPGVVENAPVIVESLFSEAALSTTSDCAERKTRLRVLLGSTGESERFFLCFSDIGGEADFAVTSGQKQLDPGPTVLVDPEPRLLRVRALQSVVGTGLGGEVDLFEVSAFDVNRVRIVMPVDLRVEGSEYLSIDQASVTLDKEPNPATTLSATPKYPGTARLHVTPRLLSSPDCASDPISVVEAP</sequence>
<keyword evidence="2" id="KW-1185">Reference proteome</keyword>
<protein>
    <submittedName>
        <fullName evidence="1">Uncharacterized protein</fullName>
    </submittedName>
</protein>
<dbReference type="OrthoDB" id="5488521at2"/>
<reference evidence="1 2" key="1">
    <citation type="submission" date="2019-04" db="EMBL/GenBank/DDBJ databases">
        <authorList>
            <person name="Li Y."/>
            <person name="Wang J."/>
        </authorList>
    </citation>
    <scope>NUCLEOTIDE SEQUENCE [LARGE SCALE GENOMIC DNA]</scope>
    <source>
        <strain evidence="1 2">DSM 14668</strain>
    </source>
</reference>
<evidence type="ECO:0000313" key="1">
    <source>
        <dbReference type="EMBL" id="TKD12018.1"/>
    </source>
</evidence>
<evidence type="ECO:0000313" key="2">
    <source>
        <dbReference type="Proteomes" id="UP000309215"/>
    </source>
</evidence>
<gene>
    <name evidence="1" type="ORF">E8A74_05225</name>
</gene>
<dbReference type="RefSeq" id="WP_136927813.1">
    <property type="nucleotide sequence ID" value="NZ_SSMQ01000004.1"/>
</dbReference>
<proteinExistence type="predicted"/>
<comment type="caution">
    <text evidence="1">The sequence shown here is derived from an EMBL/GenBank/DDBJ whole genome shotgun (WGS) entry which is preliminary data.</text>
</comment>
<name>A0A4U1JJ82_9BACT</name>
<accession>A0A4U1JJ82</accession>
<dbReference type="EMBL" id="SSMQ01000004">
    <property type="protein sequence ID" value="TKD12018.1"/>
    <property type="molecule type" value="Genomic_DNA"/>
</dbReference>